<dbReference type="Pfam" id="PF09685">
    <property type="entry name" value="MamF_MmsF"/>
    <property type="match status" value="1"/>
</dbReference>
<evidence type="ECO:0000256" key="1">
    <source>
        <dbReference type="ARBA" id="ARBA00004141"/>
    </source>
</evidence>
<dbReference type="RefSeq" id="WP_100422608.1">
    <property type="nucleotide sequence ID" value="NZ_BOOX01000002.1"/>
</dbReference>
<evidence type="ECO:0000256" key="2">
    <source>
        <dbReference type="ARBA" id="ARBA00022692"/>
    </source>
</evidence>
<evidence type="ECO:0000256" key="6">
    <source>
        <dbReference type="SAM" id="Phobius"/>
    </source>
</evidence>
<feature type="transmembrane region" description="Helical" evidence="6">
    <location>
        <begin position="63"/>
        <end position="86"/>
    </location>
</feature>
<proteinExistence type="predicted"/>
<reference evidence="7 8" key="1">
    <citation type="submission" date="2017-11" db="EMBL/GenBank/DDBJ databases">
        <title>Genomic Encyclopedia of Archaeal and Bacterial Type Strains, Phase II (KMG-II): From Individual Species to Whole Genera.</title>
        <authorList>
            <person name="Goeker M."/>
        </authorList>
    </citation>
    <scope>NUCLEOTIDE SEQUENCE [LARGE SCALE GENOMIC DNA]</scope>
    <source>
        <strain evidence="7 8">DSM 25478</strain>
    </source>
</reference>
<name>A0A2M9CPT8_9CELL</name>
<evidence type="ECO:0000313" key="7">
    <source>
        <dbReference type="EMBL" id="PJJ73922.1"/>
    </source>
</evidence>
<evidence type="ECO:0000313" key="8">
    <source>
        <dbReference type="Proteomes" id="UP000231693"/>
    </source>
</evidence>
<feature type="transmembrane region" description="Helical" evidence="6">
    <location>
        <begin position="107"/>
        <end position="125"/>
    </location>
</feature>
<organism evidence="7 8">
    <name type="scientific">Sediminihabitans luteus</name>
    <dbReference type="NCBI Taxonomy" id="1138585"/>
    <lineage>
        <taxon>Bacteria</taxon>
        <taxon>Bacillati</taxon>
        <taxon>Actinomycetota</taxon>
        <taxon>Actinomycetes</taxon>
        <taxon>Micrococcales</taxon>
        <taxon>Cellulomonadaceae</taxon>
        <taxon>Sediminihabitans</taxon>
    </lineage>
</organism>
<dbReference type="EMBL" id="PGFE01000002">
    <property type="protein sequence ID" value="PJJ73922.1"/>
    <property type="molecule type" value="Genomic_DNA"/>
</dbReference>
<feature type="region of interest" description="Disordered" evidence="5">
    <location>
        <begin position="1"/>
        <end position="55"/>
    </location>
</feature>
<protein>
    <recommendedName>
        <fullName evidence="9">Tic20 family protein</fullName>
    </recommendedName>
</protein>
<accession>A0A2M9CPT8</accession>
<comment type="subcellular location">
    <subcellularLocation>
        <location evidence="1">Membrane</location>
        <topology evidence="1">Multi-pass membrane protein</topology>
    </subcellularLocation>
</comment>
<keyword evidence="4 6" id="KW-0472">Membrane</keyword>
<feature type="transmembrane region" description="Helical" evidence="6">
    <location>
        <begin position="131"/>
        <end position="150"/>
    </location>
</feature>
<gene>
    <name evidence="7" type="ORF">CLV28_1406</name>
</gene>
<comment type="caution">
    <text evidence="7">The sequence shown here is derived from an EMBL/GenBank/DDBJ whole genome shotgun (WGS) entry which is preliminary data.</text>
</comment>
<evidence type="ECO:0000256" key="3">
    <source>
        <dbReference type="ARBA" id="ARBA00022989"/>
    </source>
</evidence>
<keyword evidence="2 6" id="KW-0812">Transmembrane</keyword>
<keyword evidence="8" id="KW-1185">Reference proteome</keyword>
<evidence type="ECO:0000256" key="5">
    <source>
        <dbReference type="SAM" id="MobiDB-lite"/>
    </source>
</evidence>
<keyword evidence="3 6" id="KW-1133">Transmembrane helix</keyword>
<dbReference type="Proteomes" id="UP000231693">
    <property type="component" value="Unassembled WGS sequence"/>
</dbReference>
<feature type="compositionally biased region" description="Pro residues" evidence="5">
    <location>
        <begin position="1"/>
        <end position="14"/>
    </location>
</feature>
<evidence type="ECO:0000256" key="4">
    <source>
        <dbReference type="ARBA" id="ARBA00023136"/>
    </source>
</evidence>
<evidence type="ECO:0008006" key="9">
    <source>
        <dbReference type="Google" id="ProtNLM"/>
    </source>
</evidence>
<dbReference type="OrthoDB" id="9808930at2"/>
<sequence length="163" mass="17479">MSTPPNDPYGPQPGQPGEKGDRPEGQPYGPPGGGPEGQHRPTYAQGAYSQPSAPLSPQDEKTWAVVAHIGPVVVSFLAPLLVFLIFRGRGPYLEDQSKEALNFQITVAIAYAASGVLAALTFGLLAFLPALVWVAALVFEILAALAASRFEYYRYPLTLRLVK</sequence>
<dbReference type="InterPro" id="IPR019109">
    <property type="entry name" value="MamF_MmsF"/>
</dbReference>
<dbReference type="AlphaFoldDB" id="A0A2M9CPT8"/>